<protein>
    <recommendedName>
        <fullName evidence="8">EGF-like domain-containing protein</fullName>
    </recommendedName>
</protein>
<dbReference type="Pfam" id="PF12947">
    <property type="entry name" value="EGF_3"/>
    <property type="match status" value="1"/>
</dbReference>
<dbReference type="InterPro" id="IPR052235">
    <property type="entry name" value="Nephronectin_domain"/>
</dbReference>
<keyword evidence="6" id="KW-0812">Transmembrane</keyword>
<accession>A0ABN8RA59</accession>
<sequence length="237" mass="26347">MKEASLLTIFLIGLLSIAVTAVEGSSFDKSPRNITCDPRGQNSQCGYKRKCQKIGDTYHCTCVKGFQAIEGACKDVDECRQKHFRQQCKRKGAICQNSHGSYKCQCKKGFHMDLHKQHCVDDDECEKMELCHEKAICENTVGSFRCSCAVGFAGDGVECVLDKVYEQKQKIKLTIMIGGACGGGILLIIALVAFCCCARKKKKKNDKKHGDKIEKIESTLSEYGQDWESSDSSEDEE</sequence>
<dbReference type="InterPro" id="IPR024731">
    <property type="entry name" value="NELL2-like_EGF"/>
</dbReference>
<evidence type="ECO:0000256" key="1">
    <source>
        <dbReference type="ARBA" id="ARBA00022536"/>
    </source>
</evidence>
<keyword evidence="10" id="KW-1185">Reference proteome</keyword>
<organism evidence="9 10">
    <name type="scientific">Porites lobata</name>
    <dbReference type="NCBI Taxonomy" id="104759"/>
    <lineage>
        <taxon>Eukaryota</taxon>
        <taxon>Metazoa</taxon>
        <taxon>Cnidaria</taxon>
        <taxon>Anthozoa</taxon>
        <taxon>Hexacorallia</taxon>
        <taxon>Scleractinia</taxon>
        <taxon>Fungiina</taxon>
        <taxon>Poritidae</taxon>
        <taxon>Porites</taxon>
    </lineage>
</organism>
<dbReference type="SMART" id="SM00181">
    <property type="entry name" value="EGF"/>
    <property type="match status" value="3"/>
</dbReference>
<dbReference type="PROSITE" id="PS00010">
    <property type="entry name" value="ASX_HYDROXYL"/>
    <property type="match status" value="2"/>
</dbReference>
<feature type="transmembrane region" description="Helical" evidence="6">
    <location>
        <begin position="173"/>
        <end position="198"/>
    </location>
</feature>
<dbReference type="Proteomes" id="UP001159405">
    <property type="component" value="Unassembled WGS sequence"/>
</dbReference>
<evidence type="ECO:0000259" key="8">
    <source>
        <dbReference type="PROSITE" id="PS50026"/>
    </source>
</evidence>
<dbReference type="PROSITE" id="PS01187">
    <property type="entry name" value="EGF_CA"/>
    <property type="match status" value="1"/>
</dbReference>
<keyword evidence="2 7" id="KW-0732">Signal</keyword>
<evidence type="ECO:0000313" key="10">
    <source>
        <dbReference type="Proteomes" id="UP001159405"/>
    </source>
</evidence>
<keyword evidence="1 5" id="KW-0245">EGF-like domain</keyword>
<dbReference type="InterPro" id="IPR049883">
    <property type="entry name" value="NOTCH1_EGF-like"/>
</dbReference>
<evidence type="ECO:0000256" key="6">
    <source>
        <dbReference type="SAM" id="Phobius"/>
    </source>
</evidence>
<evidence type="ECO:0000256" key="4">
    <source>
        <dbReference type="ARBA" id="ARBA00023157"/>
    </source>
</evidence>
<evidence type="ECO:0000256" key="5">
    <source>
        <dbReference type="PROSITE-ProRule" id="PRU00076"/>
    </source>
</evidence>
<dbReference type="PROSITE" id="PS50026">
    <property type="entry name" value="EGF_3"/>
    <property type="match status" value="2"/>
</dbReference>
<comment type="caution">
    <text evidence="9">The sequence shown here is derived from an EMBL/GenBank/DDBJ whole genome shotgun (WGS) entry which is preliminary data.</text>
</comment>
<keyword evidence="4" id="KW-1015">Disulfide bond</keyword>
<feature type="domain" description="EGF-like" evidence="8">
    <location>
        <begin position="75"/>
        <end position="120"/>
    </location>
</feature>
<feature type="chain" id="PRO_5046569988" description="EGF-like domain-containing protein" evidence="7">
    <location>
        <begin position="25"/>
        <end position="237"/>
    </location>
</feature>
<dbReference type="SUPFAM" id="SSF57184">
    <property type="entry name" value="Growth factor receptor domain"/>
    <property type="match status" value="1"/>
</dbReference>
<dbReference type="PROSITE" id="PS01186">
    <property type="entry name" value="EGF_2"/>
    <property type="match status" value="2"/>
</dbReference>
<keyword evidence="6" id="KW-1133">Transmembrane helix</keyword>
<dbReference type="CDD" id="cd00054">
    <property type="entry name" value="EGF_CA"/>
    <property type="match status" value="2"/>
</dbReference>
<evidence type="ECO:0000256" key="2">
    <source>
        <dbReference type="ARBA" id="ARBA00022729"/>
    </source>
</evidence>
<dbReference type="InterPro" id="IPR000742">
    <property type="entry name" value="EGF"/>
</dbReference>
<comment type="caution">
    <text evidence="5">Lacks conserved residue(s) required for the propagation of feature annotation.</text>
</comment>
<dbReference type="InterPro" id="IPR018097">
    <property type="entry name" value="EGF_Ca-bd_CS"/>
</dbReference>
<dbReference type="InterPro" id="IPR001881">
    <property type="entry name" value="EGF-like_Ca-bd_dom"/>
</dbReference>
<evidence type="ECO:0000256" key="3">
    <source>
        <dbReference type="ARBA" id="ARBA00022737"/>
    </source>
</evidence>
<gene>
    <name evidence="9" type="ORF">PLOB_00015163</name>
</gene>
<dbReference type="EMBL" id="CALNXK010000190">
    <property type="protein sequence ID" value="CAH3174349.1"/>
    <property type="molecule type" value="Genomic_DNA"/>
</dbReference>
<keyword evidence="3" id="KW-0677">Repeat</keyword>
<dbReference type="PANTHER" id="PTHR24050">
    <property type="entry name" value="PA14 DOMAIN-CONTAINING PROTEIN"/>
    <property type="match status" value="1"/>
</dbReference>
<dbReference type="SMART" id="SM00179">
    <property type="entry name" value="EGF_CA"/>
    <property type="match status" value="2"/>
</dbReference>
<feature type="signal peptide" evidence="7">
    <location>
        <begin position="1"/>
        <end position="24"/>
    </location>
</feature>
<evidence type="ECO:0000313" key="9">
    <source>
        <dbReference type="EMBL" id="CAH3174349.1"/>
    </source>
</evidence>
<proteinExistence type="predicted"/>
<dbReference type="Gene3D" id="2.10.25.10">
    <property type="entry name" value="Laminin"/>
    <property type="match status" value="3"/>
</dbReference>
<dbReference type="PANTHER" id="PTHR24050:SF28">
    <property type="entry name" value="UROMODULIN-LIKE"/>
    <property type="match status" value="1"/>
</dbReference>
<dbReference type="InterPro" id="IPR009030">
    <property type="entry name" value="Growth_fac_rcpt_cys_sf"/>
</dbReference>
<name>A0ABN8RA59_9CNID</name>
<feature type="domain" description="EGF-like" evidence="8">
    <location>
        <begin position="121"/>
        <end position="160"/>
    </location>
</feature>
<evidence type="ECO:0000256" key="7">
    <source>
        <dbReference type="SAM" id="SignalP"/>
    </source>
</evidence>
<dbReference type="Pfam" id="PF07645">
    <property type="entry name" value="EGF_CA"/>
    <property type="match status" value="1"/>
</dbReference>
<keyword evidence="6" id="KW-0472">Membrane</keyword>
<reference evidence="9 10" key="1">
    <citation type="submission" date="2022-05" db="EMBL/GenBank/DDBJ databases">
        <authorList>
            <consortium name="Genoscope - CEA"/>
            <person name="William W."/>
        </authorList>
    </citation>
    <scope>NUCLEOTIDE SEQUENCE [LARGE SCALE GENOMIC DNA]</scope>
</reference>
<dbReference type="InterPro" id="IPR000152">
    <property type="entry name" value="EGF-type_Asp/Asn_hydroxyl_site"/>
</dbReference>